<feature type="region of interest" description="Disordered" evidence="1">
    <location>
        <begin position="1"/>
        <end position="71"/>
    </location>
</feature>
<gene>
    <name evidence="2" type="ORF">LshimejAT787_2200960</name>
    <name evidence="3" type="ORF">LshimejAT787_3500040</name>
</gene>
<reference evidence="3" key="1">
    <citation type="submission" date="2022-07" db="EMBL/GenBank/DDBJ databases">
        <title>The genome of Lyophyllum shimeji provides insight into the initial evolution of ectomycorrhizal fungal genome.</title>
        <authorList>
            <person name="Kobayashi Y."/>
            <person name="Shibata T."/>
            <person name="Hirakawa H."/>
            <person name="Shigenobu S."/>
            <person name="Nishiyama T."/>
            <person name="Yamada A."/>
            <person name="Hasebe M."/>
            <person name="Kawaguchi M."/>
        </authorList>
    </citation>
    <scope>NUCLEOTIDE SEQUENCE</scope>
    <source>
        <strain evidence="3">AT787</strain>
    </source>
</reference>
<feature type="compositionally biased region" description="Basic and acidic residues" evidence="1">
    <location>
        <begin position="1"/>
        <end position="13"/>
    </location>
</feature>
<dbReference type="EMBL" id="BRPK01000022">
    <property type="protein sequence ID" value="GLB45433.1"/>
    <property type="molecule type" value="Genomic_DNA"/>
</dbReference>
<evidence type="ECO:0000313" key="2">
    <source>
        <dbReference type="EMBL" id="GLB45433.1"/>
    </source>
</evidence>
<sequence length="158" mass="17149">MADARNADIRVEAAADDPAPSSVGLQFAASRALPEEGTPAPGEGLQSQLPRYLRARTHDPSPSPACAASRSPSLAQFARTPRWLNHPVLVTVLVVHWSCNGYESDLRAGAEMGILCLHPQLLHCIRGWRRSPAFAALRLRNGMDKAAHSRHAEPSHRP</sequence>
<keyword evidence="4" id="KW-1185">Reference proteome</keyword>
<dbReference type="AlphaFoldDB" id="A0A9P3Q1Y4"/>
<evidence type="ECO:0000313" key="4">
    <source>
        <dbReference type="Proteomes" id="UP001063166"/>
    </source>
</evidence>
<protein>
    <submittedName>
        <fullName evidence="3">Uncharacterized protein</fullName>
    </submittedName>
</protein>
<proteinExistence type="predicted"/>
<organism evidence="3 4">
    <name type="scientific">Lyophyllum shimeji</name>
    <name type="common">Hon-shimeji</name>
    <name type="synonym">Tricholoma shimeji</name>
    <dbReference type="NCBI Taxonomy" id="47721"/>
    <lineage>
        <taxon>Eukaryota</taxon>
        <taxon>Fungi</taxon>
        <taxon>Dikarya</taxon>
        <taxon>Basidiomycota</taxon>
        <taxon>Agaricomycotina</taxon>
        <taxon>Agaricomycetes</taxon>
        <taxon>Agaricomycetidae</taxon>
        <taxon>Agaricales</taxon>
        <taxon>Tricholomatineae</taxon>
        <taxon>Lyophyllaceae</taxon>
        <taxon>Lyophyllum</taxon>
    </lineage>
</organism>
<evidence type="ECO:0000313" key="3">
    <source>
        <dbReference type="EMBL" id="GLB45876.1"/>
    </source>
</evidence>
<dbReference type="EMBL" id="BRPK01000035">
    <property type="protein sequence ID" value="GLB45876.1"/>
    <property type="molecule type" value="Genomic_DNA"/>
</dbReference>
<evidence type="ECO:0000256" key="1">
    <source>
        <dbReference type="SAM" id="MobiDB-lite"/>
    </source>
</evidence>
<name>A0A9P3Q1Y4_LYOSH</name>
<accession>A0A9P3Q1Y4</accession>
<dbReference type="Proteomes" id="UP001063166">
    <property type="component" value="Unassembled WGS sequence"/>
</dbReference>
<comment type="caution">
    <text evidence="3">The sequence shown here is derived from an EMBL/GenBank/DDBJ whole genome shotgun (WGS) entry which is preliminary data.</text>
</comment>